<dbReference type="Gene3D" id="3.40.50.1000">
    <property type="entry name" value="HAD superfamily/HAD-like"/>
    <property type="match status" value="1"/>
</dbReference>
<accession>A0ABM9I8D7</accession>
<dbReference type="InterPro" id="IPR050582">
    <property type="entry name" value="HAD-like_SerB"/>
</dbReference>
<sequence>MSLAIFDLDNTLIGGDSDYLWGQFLIEKGIVDRERYEEANARFYEDYKNGTLDIVQFLEFALRPLAANPVDALWRWRTQFIEEKIRPLLLPAAVALIEKHRRAGDTPIIITATNRFVTEPIARLYGIEHLLATTPEFENGRYTGRFVGTPCFREGKVHRLHEWLAEHDHDLADSWFYSDSHNDLPLLSLVGFPVAVDPDETLKAYAEQKKWPVITLRNGKCPEEHARRLAKSRHTLRIK</sequence>
<dbReference type="PANTHER" id="PTHR43344:SF13">
    <property type="entry name" value="PHOSPHATASE RV3661-RELATED"/>
    <property type="match status" value="1"/>
</dbReference>
<evidence type="ECO:0000256" key="1">
    <source>
        <dbReference type="ARBA" id="ARBA00022723"/>
    </source>
</evidence>
<dbReference type="CDD" id="cd02612">
    <property type="entry name" value="HAD_PGPPase"/>
    <property type="match status" value="1"/>
</dbReference>
<dbReference type="GO" id="GO:0016787">
    <property type="term" value="F:hydrolase activity"/>
    <property type="evidence" value="ECO:0007669"/>
    <property type="project" value="UniProtKB-KW"/>
</dbReference>
<reference evidence="4 5" key="1">
    <citation type="submission" date="2023-03" db="EMBL/GenBank/DDBJ databases">
        <authorList>
            <person name="Pearce D."/>
        </authorList>
    </citation>
    <scope>NUCLEOTIDE SEQUENCE [LARGE SCALE GENOMIC DNA]</scope>
    <source>
        <strain evidence="4">Msz</strain>
    </source>
</reference>
<dbReference type="PANTHER" id="PTHR43344">
    <property type="entry name" value="PHOSPHOSERINE PHOSPHATASE"/>
    <property type="match status" value="1"/>
</dbReference>
<dbReference type="InterPro" id="IPR036412">
    <property type="entry name" value="HAD-like_sf"/>
</dbReference>
<organism evidence="4 5">
    <name type="scientific">Methylocaldum szegediense</name>
    <dbReference type="NCBI Taxonomy" id="73780"/>
    <lineage>
        <taxon>Bacteria</taxon>
        <taxon>Pseudomonadati</taxon>
        <taxon>Pseudomonadota</taxon>
        <taxon>Gammaproteobacteria</taxon>
        <taxon>Methylococcales</taxon>
        <taxon>Methylococcaceae</taxon>
        <taxon>Methylocaldum</taxon>
    </lineage>
</organism>
<dbReference type="Proteomes" id="UP001162030">
    <property type="component" value="Chromosome"/>
</dbReference>
<dbReference type="NCBIfam" id="TIGR01488">
    <property type="entry name" value="HAD-SF-IB"/>
    <property type="match status" value="1"/>
</dbReference>
<dbReference type="SUPFAM" id="SSF56784">
    <property type="entry name" value="HAD-like"/>
    <property type="match status" value="1"/>
</dbReference>
<keyword evidence="1" id="KW-0479">Metal-binding</keyword>
<dbReference type="Pfam" id="PF12710">
    <property type="entry name" value="HAD"/>
    <property type="match status" value="1"/>
</dbReference>
<dbReference type="EMBL" id="OX458333">
    <property type="protein sequence ID" value="CAI8957240.1"/>
    <property type="molecule type" value="Genomic_DNA"/>
</dbReference>
<evidence type="ECO:0000256" key="3">
    <source>
        <dbReference type="ARBA" id="ARBA00022842"/>
    </source>
</evidence>
<dbReference type="Gene3D" id="1.20.1440.100">
    <property type="entry name" value="SG protein - dephosphorylation function"/>
    <property type="match status" value="1"/>
</dbReference>
<name>A0ABM9I8D7_9GAMM</name>
<evidence type="ECO:0000313" key="4">
    <source>
        <dbReference type="EMBL" id="CAI8957240.1"/>
    </source>
</evidence>
<protein>
    <submittedName>
        <fullName evidence="4">HAD superfamily hydrolase (TIGR01490 family)</fullName>
    </submittedName>
</protein>
<evidence type="ECO:0000256" key="2">
    <source>
        <dbReference type="ARBA" id="ARBA00022801"/>
    </source>
</evidence>
<keyword evidence="2 4" id="KW-0378">Hydrolase</keyword>
<proteinExistence type="predicted"/>
<dbReference type="InterPro" id="IPR023214">
    <property type="entry name" value="HAD_sf"/>
</dbReference>
<evidence type="ECO:0000313" key="5">
    <source>
        <dbReference type="Proteomes" id="UP001162030"/>
    </source>
</evidence>
<gene>
    <name evidence="4" type="ORF">MSZNOR_4582</name>
</gene>
<dbReference type="NCBIfam" id="TIGR01490">
    <property type="entry name" value="HAD-SF-IB-hyp1"/>
    <property type="match status" value="1"/>
</dbReference>
<dbReference type="InterPro" id="IPR006385">
    <property type="entry name" value="HAD_hydro_SerB1"/>
</dbReference>
<keyword evidence="3" id="KW-0460">Magnesium</keyword>
<keyword evidence="5" id="KW-1185">Reference proteome</keyword>
<dbReference type="RefSeq" id="WP_051331554.1">
    <property type="nucleotide sequence ID" value="NZ_OX458333.1"/>
</dbReference>